<gene>
    <name evidence="2" type="ORF">ABB55_09385</name>
</gene>
<dbReference type="OrthoDB" id="5455460at2"/>
<evidence type="ECO:0000313" key="2">
    <source>
        <dbReference type="EMBL" id="KPL52411.1"/>
    </source>
</evidence>
<proteinExistence type="predicted"/>
<dbReference type="EMBL" id="LJYW01000001">
    <property type="protein sequence ID" value="KPL52411.1"/>
    <property type="molecule type" value="Genomic_DNA"/>
</dbReference>
<dbReference type="Proteomes" id="UP000048984">
    <property type="component" value="Unassembled WGS sequence"/>
</dbReference>
<evidence type="ECO:0000256" key="1">
    <source>
        <dbReference type="SAM" id="MobiDB-lite"/>
    </source>
</evidence>
<protein>
    <submittedName>
        <fullName evidence="2">Uncharacterized protein</fullName>
    </submittedName>
</protein>
<accession>A0A0P6W2D0</accession>
<reference evidence="2 3" key="2">
    <citation type="submission" date="2015-10" db="EMBL/GenBank/DDBJ databases">
        <title>Draft Genome Sequence of Prosthecomicrobium hirschii ATCC 27832.</title>
        <authorList>
            <person name="Daniel J."/>
            <person name="Givan S.A."/>
            <person name="Brun Y.V."/>
            <person name="Brown P.J."/>
        </authorList>
    </citation>
    <scope>NUCLEOTIDE SEQUENCE [LARGE SCALE GENOMIC DNA]</scope>
    <source>
        <strain evidence="2 3">16</strain>
    </source>
</reference>
<sequence>MAQPTATEIGRVVEFLQQDREDVKLNDVMDLAERMAQSLDEAVATTDKMLHAEFRSIAEQISSLKREIRDLRPDQFRFERIPEAGRELDAVVESTQDATETIMAAAEAIMAADASDPAAYKALVDDKMIVIFEACSFQDLTGQRIRKVVKTLSWIDERIESLAQRLNLAETGPAEAVEESEDERRMRELMLNGPQMKGQGVSQSDVDDFFSMSDQEDIDKLFD</sequence>
<dbReference type="GO" id="GO:0050920">
    <property type="term" value="P:regulation of chemotaxis"/>
    <property type="evidence" value="ECO:0007669"/>
    <property type="project" value="InterPro"/>
</dbReference>
<name>A0A0P6W2D0_9HYPH</name>
<dbReference type="SUPFAM" id="SSF75708">
    <property type="entry name" value="Chemotaxis phosphatase CheZ"/>
    <property type="match status" value="1"/>
</dbReference>
<dbReference type="STRING" id="665126.ABB55_09385"/>
<dbReference type="RefSeq" id="WP_054358574.1">
    <property type="nucleotide sequence ID" value="NZ_JAPCYQ010000001.1"/>
</dbReference>
<reference evidence="2 3" key="1">
    <citation type="submission" date="2015-09" db="EMBL/GenBank/DDBJ databases">
        <authorList>
            <person name="Jackson K.R."/>
            <person name="Lunt B.L."/>
            <person name="Fisher J.N.B."/>
            <person name="Gardner A.V."/>
            <person name="Bailey M.E."/>
            <person name="Deus L.M."/>
            <person name="Earl A.S."/>
            <person name="Gibby P.D."/>
            <person name="Hartmann K.A."/>
            <person name="Liu J.E."/>
            <person name="Manci A.M."/>
            <person name="Nielsen D.A."/>
            <person name="Solomon M.B."/>
            <person name="Breakwell D.P."/>
            <person name="Burnett S.H."/>
            <person name="Grose J.H."/>
        </authorList>
    </citation>
    <scope>NUCLEOTIDE SEQUENCE [LARGE SCALE GENOMIC DNA]</scope>
    <source>
        <strain evidence="2 3">16</strain>
    </source>
</reference>
<keyword evidence="3" id="KW-1185">Reference proteome</keyword>
<dbReference type="AlphaFoldDB" id="A0A0P6W2D0"/>
<dbReference type="Gene3D" id="1.10.287.500">
    <property type="entry name" value="Helix hairpin bin"/>
    <property type="match status" value="1"/>
</dbReference>
<dbReference type="GO" id="GO:0003824">
    <property type="term" value="F:catalytic activity"/>
    <property type="evidence" value="ECO:0007669"/>
    <property type="project" value="InterPro"/>
</dbReference>
<evidence type="ECO:0000313" key="3">
    <source>
        <dbReference type="Proteomes" id="UP000048984"/>
    </source>
</evidence>
<dbReference type="InterPro" id="IPR007439">
    <property type="entry name" value="Chemotax_Pase_CheZ"/>
</dbReference>
<organism evidence="2 3">
    <name type="scientific">Prosthecodimorpha hirschii</name>
    <dbReference type="NCBI Taxonomy" id="665126"/>
    <lineage>
        <taxon>Bacteria</taxon>
        <taxon>Pseudomonadati</taxon>
        <taxon>Pseudomonadota</taxon>
        <taxon>Alphaproteobacteria</taxon>
        <taxon>Hyphomicrobiales</taxon>
        <taxon>Ancalomicrobiaceae</taxon>
        <taxon>Prosthecodimorpha</taxon>
    </lineage>
</organism>
<feature type="region of interest" description="Disordered" evidence="1">
    <location>
        <begin position="173"/>
        <end position="208"/>
    </location>
</feature>
<dbReference type="Pfam" id="PF04344">
    <property type="entry name" value="CheZ"/>
    <property type="match status" value="1"/>
</dbReference>
<dbReference type="GO" id="GO:0009288">
    <property type="term" value="C:bacterial-type flagellum"/>
    <property type="evidence" value="ECO:0007669"/>
    <property type="project" value="InterPro"/>
</dbReference>
<comment type="caution">
    <text evidence="2">The sequence shown here is derived from an EMBL/GenBank/DDBJ whole genome shotgun (WGS) entry which is preliminary data.</text>
</comment>